<feature type="transmembrane region" description="Helical" evidence="1">
    <location>
        <begin position="41"/>
        <end position="60"/>
    </location>
</feature>
<dbReference type="Proteomes" id="UP000785679">
    <property type="component" value="Unassembled WGS sequence"/>
</dbReference>
<comment type="caution">
    <text evidence="2">The sequence shown here is derived from an EMBL/GenBank/DDBJ whole genome shotgun (WGS) entry which is preliminary data.</text>
</comment>
<proteinExistence type="predicted"/>
<organism evidence="2 3">
    <name type="scientific">Halteria grandinella</name>
    <dbReference type="NCBI Taxonomy" id="5974"/>
    <lineage>
        <taxon>Eukaryota</taxon>
        <taxon>Sar</taxon>
        <taxon>Alveolata</taxon>
        <taxon>Ciliophora</taxon>
        <taxon>Intramacronucleata</taxon>
        <taxon>Spirotrichea</taxon>
        <taxon>Stichotrichia</taxon>
        <taxon>Sporadotrichida</taxon>
        <taxon>Halteriidae</taxon>
        <taxon>Halteria</taxon>
    </lineage>
</organism>
<evidence type="ECO:0000256" key="1">
    <source>
        <dbReference type="SAM" id="Phobius"/>
    </source>
</evidence>
<protein>
    <recommendedName>
        <fullName evidence="4">Transmembrane protein</fullName>
    </recommendedName>
</protein>
<keyword evidence="1" id="KW-0472">Membrane</keyword>
<reference evidence="2" key="1">
    <citation type="submission" date="2019-06" db="EMBL/GenBank/DDBJ databases">
        <authorList>
            <person name="Zheng W."/>
        </authorList>
    </citation>
    <scope>NUCLEOTIDE SEQUENCE</scope>
    <source>
        <strain evidence="2">QDHG01</strain>
    </source>
</reference>
<gene>
    <name evidence="2" type="ORF">FGO68_gene7567</name>
</gene>
<sequence length="206" mass="25658">MSTNIKLSPLSLYFYKNHRLQSLRKYFFRNLQFLDQFHDQFFVVIFFSLQQIIRVFSIFIKYRKLLIMFSFNLLIKSYQFNNCLMIFFISKMKYYVLRILYLKDAIPNLLILDLENTKFFTKFRINFTQIIRGYYSIQKLVYEEKIFLYSTILCHTMPHKISYPIHWKNLQIFEMNQWYMKIGESRIFRLFYIFILYTSFLMLFNH</sequence>
<evidence type="ECO:0000313" key="3">
    <source>
        <dbReference type="Proteomes" id="UP000785679"/>
    </source>
</evidence>
<name>A0A8J8NHB3_HALGN</name>
<keyword evidence="1" id="KW-0812">Transmembrane</keyword>
<keyword evidence="1" id="KW-1133">Transmembrane helix</keyword>
<accession>A0A8J8NHB3</accession>
<evidence type="ECO:0008006" key="4">
    <source>
        <dbReference type="Google" id="ProtNLM"/>
    </source>
</evidence>
<keyword evidence="3" id="KW-1185">Reference proteome</keyword>
<dbReference type="EMBL" id="RRYP01016518">
    <property type="protein sequence ID" value="TNV75027.1"/>
    <property type="molecule type" value="Genomic_DNA"/>
</dbReference>
<dbReference type="AlphaFoldDB" id="A0A8J8NHB3"/>
<feature type="transmembrane region" description="Helical" evidence="1">
    <location>
        <begin position="187"/>
        <end position="204"/>
    </location>
</feature>
<evidence type="ECO:0000313" key="2">
    <source>
        <dbReference type="EMBL" id="TNV75027.1"/>
    </source>
</evidence>